<organism evidence="2 3">
    <name type="scientific">Alcanivorax profundi</name>
    <dbReference type="NCBI Taxonomy" id="2338368"/>
    <lineage>
        <taxon>Bacteria</taxon>
        <taxon>Pseudomonadati</taxon>
        <taxon>Pseudomonadota</taxon>
        <taxon>Gammaproteobacteria</taxon>
        <taxon>Oceanospirillales</taxon>
        <taxon>Alcanivoracaceae</taxon>
        <taxon>Alcanivorax</taxon>
    </lineage>
</organism>
<dbReference type="InterPro" id="IPR057691">
    <property type="entry name" value="DUF7931"/>
</dbReference>
<dbReference type="AlphaFoldDB" id="A0A418Y393"/>
<sequence>MSFVIGDDDTLITLTRSQASEGLARLAHACKRRLWLRVPTLDALTADDQVVDAIKALAIASERSDVRVLFDDQQEAVRNGHRLIHLARRLPSRIQLRQTQQDDCDPQACHALGDNTGLFEAIGWPRPSRIHLCAHRLPRAPRLARDFQTLWERAGTSPELRELRL</sequence>
<protein>
    <recommendedName>
        <fullName evidence="1">DUF7931 domain-containing protein</fullName>
    </recommendedName>
</protein>
<evidence type="ECO:0000313" key="3">
    <source>
        <dbReference type="Proteomes" id="UP000283734"/>
    </source>
</evidence>
<dbReference type="Proteomes" id="UP000283734">
    <property type="component" value="Unassembled WGS sequence"/>
</dbReference>
<dbReference type="EMBL" id="QYYA01000001">
    <property type="protein sequence ID" value="RJG19930.1"/>
    <property type="molecule type" value="Genomic_DNA"/>
</dbReference>
<keyword evidence="3" id="KW-1185">Reference proteome</keyword>
<proteinExistence type="predicted"/>
<evidence type="ECO:0000259" key="1">
    <source>
        <dbReference type="Pfam" id="PF25559"/>
    </source>
</evidence>
<name>A0A418Y393_9GAMM</name>
<dbReference type="OrthoDB" id="6080223at2"/>
<feature type="domain" description="DUF7931" evidence="1">
    <location>
        <begin position="16"/>
        <end position="163"/>
    </location>
</feature>
<reference evidence="2 3" key="1">
    <citation type="submission" date="2018-09" db="EMBL/GenBank/DDBJ databases">
        <title>Alcanivorax profundi sp. nov., isolated from 1000 m-depth seawater of the Mariana Trench.</title>
        <authorList>
            <person name="Liu J."/>
        </authorList>
    </citation>
    <scope>NUCLEOTIDE SEQUENCE [LARGE SCALE GENOMIC DNA]</scope>
    <source>
        <strain evidence="2 3">MTEO17</strain>
    </source>
</reference>
<gene>
    <name evidence="2" type="ORF">D4A39_03575</name>
</gene>
<evidence type="ECO:0000313" key="2">
    <source>
        <dbReference type="EMBL" id="RJG19930.1"/>
    </source>
</evidence>
<comment type="caution">
    <text evidence="2">The sequence shown here is derived from an EMBL/GenBank/DDBJ whole genome shotgun (WGS) entry which is preliminary data.</text>
</comment>
<dbReference type="RefSeq" id="WP_119917500.1">
    <property type="nucleotide sequence ID" value="NZ_CAXGPP010000032.1"/>
</dbReference>
<accession>A0A418Y393</accession>
<dbReference type="Pfam" id="PF25559">
    <property type="entry name" value="DUF7931"/>
    <property type="match status" value="1"/>
</dbReference>